<evidence type="ECO:0000313" key="3">
    <source>
        <dbReference type="Proteomes" id="UP001500635"/>
    </source>
</evidence>
<dbReference type="SUPFAM" id="SSF52096">
    <property type="entry name" value="ClpP/crotonase"/>
    <property type="match status" value="1"/>
</dbReference>
<dbReference type="PANTHER" id="PTHR42964:SF1">
    <property type="entry name" value="POLYKETIDE BIOSYNTHESIS ENOYL-COA HYDRATASE PKSH-RELATED"/>
    <property type="match status" value="1"/>
</dbReference>
<keyword evidence="3" id="KW-1185">Reference proteome</keyword>
<dbReference type="PANTHER" id="PTHR42964">
    <property type="entry name" value="ENOYL-COA HYDRATASE"/>
    <property type="match status" value="1"/>
</dbReference>
<comment type="caution">
    <text evidence="2">The sequence shown here is derived from an EMBL/GenBank/DDBJ whole genome shotgun (WGS) entry which is preliminary data.</text>
</comment>
<dbReference type="EMBL" id="BAABFR010000137">
    <property type="protein sequence ID" value="GAA4405392.1"/>
    <property type="molecule type" value="Genomic_DNA"/>
</dbReference>
<reference evidence="3" key="1">
    <citation type="journal article" date="2019" name="Int. J. Syst. Evol. Microbiol.">
        <title>The Global Catalogue of Microorganisms (GCM) 10K type strain sequencing project: providing services to taxonomists for standard genome sequencing and annotation.</title>
        <authorList>
            <consortium name="The Broad Institute Genomics Platform"/>
            <consortium name="The Broad Institute Genome Sequencing Center for Infectious Disease"/>
            <person name="Wu L."/>
            <person name="Ma J."/>
        </authorList>
    </citation>
    <scope>NUCLEOTIDE SEQUENCE [LARGE SCALE GENOMIC DNA]</scope>
    <source>
        <strain evidence="3">JCM 17688</strain>
    </source>
</reference>
<dbReference type="InterPro" id="IPR014748">
    <property type="entry name" value="Enoyl-CoA_hydra_C"/>
</dbReference>
<dbReference type="RefSeq" id="WP_345001116.1">
    <property type="nucleotide sequence ID" value="NZ_BAABFR010000137.1"/>
</dbReference>
<dbReference type="NCBIfam" id="NF005879">
    <property type="entry name" value="PRK07827.1"/>
    <property type="match status" value="1"/>
</dbReference>
<evidence type="ECO:0000313" key="2">
    <source>
        <dbReference type="EMBL" id="GAA4405392.1"/>
    </source>
</evidence>
<dbReference type="InterPro" id="IPR051683">
    <property type="entry name" value="Enoyl-CoA_Hydratase/Isomerase"/>
</dbReference>
<dbReference type="InterPro" id="IPR029045">
    <property type="entry name" value="ClpP/crotonase-like_dom_sf"/>
</dbReference>
<protein>
    <submittedName>
        <fullName evidence="2">Enoyl-CoA hydratase family protein</fullName>
    </submittedName>
</protein>
<dbReference type="InterPro" id="IPR001753">
    <property type="entry name" value="Enoyl-CoA_hydra/iso"/>
</dbReference>
<organism evidence="2 3">
    <name type="scientific">Tsukamurella soli</name>
    <dbReference type="NCBI Taxonomy" id="644556"/>
    <lineage>
        <taxon>Bacteria</taxon>
        <taxon>Bacillati</taxon>
        <taxon>Actinomycetota</taxon>
        <taxon>Actinomycetes</taxon>
        <taxon>Mycobacteriales</taxon>
        <taxon>Tsukamurellaceae</taxon>
        <taxon>Tsukamurella</taxon>
    </lineage>
</organism>
<dbReference type="CDD" id="cd06558">
    <property type="entry name" value="crotonase-like"/>
    <property type="match status" value="1"/>
</dbReference>
<comment type="similarity">
    <text evidence="1">Belongs to the enoyl-CoA hydratase/isomerase family.</text>
</comment>
<dbReference type="Proteomes" id="UP001500635">
    <property type="component" value="Unassembled WGS sequence"/>
</dbReference>
<sequence>MTDSTDPYVRYENRDGAAYVILDSPHNRNAISSRLVAELAENLGRAAGDADARAVVLTHTGGTFCAGADLKEAAAAGNADPDFRSRQMVDAMRSIITCPKPVIARIDGHVRAGGFGLMGSCDTVFASGRASFALTEARLGLAPAIVSLVVLPHIGTRVAADMLLTGRTYGPAEAARVGLISGAPEDLDGAVAAHLQALRLCSPQGLRETKQLLWHDVLQRFDTRAGDLAAQSARLFGSDEAREGLTAFISKRQPAWAQ</sequence>
<accession>A0ABP8KEK2</accession>
<gene>
    <name evidence="2" type="ORF">GCM10023147_48530</name>
</gene>
<name>A0ABP8KEK2_9ACTN</name>
<dbReference type="Gene3D" id="3.90.226.10">
    <property type="entry name" value="2-enoyl-CoA Hydratase, Chain A, domain 1"/>
    <property type="match status" value="1"/>
</dbReference>
<dbReference type="Gene3D" id="1.10.12.10">
    <property type="entry name" value="Lyase 2-enoyl-coa Hydratase, Chain A, domain 2"/>
    <property type="match status" value="1"/>
</dbReference>
<evidence type="ECO:0000256" key="1">
    <source>
        <dbReference type="ARBA" id="ARBA00005254"/>
    </source>
</evidence>
<dbReference type="Pfam" id="PF00378">
    <property type="entry name" value="ECH_1"/>
    <property type="match status" value="1"/>
</dbReference>
<proteinExistence type="inferred from homology"/>